<keyword evidence="4" id="KW-1185">Reference proteome</keyword>
<feature type="compositionally biased region" description="Acidic residues" evidence="1">
    <location>
        <begin position="52"/>
        <end position="87"/>
    </location>
</feature>
<organism evidence="3 4">
    <name type="scientific">Thielaviopsis punctulata</name>
    <dbReference type="NCBI Taxonomy" id="72032"/>
    <lineage>
        <taxon>Eukaryota</taxon>
        <taxon>Fungi</taxon>
        <taxon>Dikarya</taxon>
        <taxon>Ascomycota</taxon>
        <taxon>Pezizomycotina</taxon>
        <taxon>Sordariomycetes</taxon>
        <taxon>Hypocreomycetidae</taxon>
        <taxon>Microascales</taxon>
        <taxon>Ceratocystidaceae</taxon>
        <taxon>Thielaviopsis</taxon>
    </lineage>
</organism>
<evidence type="ECO:0000313" key="4">
    <source>
        <dbReference type="Proteomes" id="UP000033483"/>
    </source>
</evidence>
<evidence type="ECO:0000256" key="1">
    <source>
        <dbReference type="SAM" id="MobiDB-lite"/>
    </source>
</evidence>
<evidence type="ECO:0000313" key="3">
    <source>
        <dbReference type="EMBL" id="KKA29240.1"/>
    </source>
</evidence>
<feature type="compositionally biased region" description="Acidic residues" evidence="1">
    <location>
        <begin position="995"/>
        <end position="1016"/>
    </location>
</feature>
<dbReference type="GO" id="GO:0008278">
    <property type="term" value="C:cohesin complex"/>
    <property type="evidence" value="ECO:0007669"/>
    <property type="project" value="TreeGrafter"/>
</dbReference>
<dbReference type="GO" id="GO:0000785">
    <property type="term" value="C:chromatin"/>
    <property type="evidence" value="ECO:0007669"/>
    <property type="project" value="TreeGrafter"/>
</dbReference>
<dbReference type="InterPro" id="IPR013721">
    <property type="entry name" value="STAG"/>
</dbReference>
<dbReference type="Gene3D" id="1.25.10.10">
    <property type="entry name" value="Leucine-rich Repeat Variant"/>
    <property type="match status" value="1"/>
</dbReference>
<protein>
    <recommendedName>
        <fullName evidence="2">SCD domain-containing protein</fullName>
    </recommendedName>
</protein>
<dbReference type="InterPro" id="IPR039662">
    <property type="entry name" value="Cohesin_Scc3/SA"/>
</dbReference>
<dbReference type="GO" id="GO:0003682">
    <property type="term" value="F:chromatin binding"/>
    <property type="evidence" value="ECO:0007669"/>
    <property type="project" value="TreeGrafter"/>
</dbReference>
<dbReference type="Pfam" id="PF24571">
    <property type="entry name" value="HEAT_SCC3-SA"/>
    <property type="match status" value="1"/>
</dbReference>
<dbReference type="InterPro" id="IPR016024">
    <property type="entry name" value="ARM-type_fold"/>
</dbReference>
<dbReference type="AlphaFoldDB" id="A0A0F4ZGA1"/>
<evidence type="ECO:0000259" key="2">
    <source>
        <dbReference type="PROSITE" id="PS51425"/>
    </source>
</evidence>
<dbReference type="PANTHER" id="PTHR11199:SF0">
    <property type="entry name" value="LD34181P-RELATED"/>
    <property type="match status" value="1"/>
</dbReference>
<dbReference type="Pfam" id="PF08514">
    <property type="entry name" value="STAG"/>
    <property type="match status" value="1"/>
</dbReference>
<dbReference type="GO" id="GO:0007062">
    <property type="term" value="P:sister chromatid cohesion"/>
    <property type="evidence" value="ECO:0007669"/>
    <property type="project" value="UniProtKB-ARBA"/>
</dbReference>
<feature type="compositionally biased region" description="Acidic residues" evidence="1">
    <location>
        <begin position="1146"/>
        <end position="1159"/>
    </location>
</feature>
<reference evidence="3 4" key="1">
    <citation type="submission" date="2015-03" db="EMBL/GenBank/DDBJ databases">
        <authorList>
            <person name="Radwan O."/>
            <person name="Al-Naeli F.A."/>
            <person name="Rendon G.A."/>
            <person name="Fields C."/>
        </authorList>
    </citation>
    <scope>NUCLEOTIDE SEQUENCE [LARGE SCALE GENOMIC DNA]</scope>
    <source>
        <strain evidence="3">CR-DP1</strain>
    </source>
</reference>
<proteinExistence type="predicted"/>
<dbReference type="SUPFAM" id="SSF48371">
    <property type="entry name" value="ARM repeat"/>
    <property type="match status" value="1"/>
</dbReference>
<dbReference type="Proteomes" id="UP000033483">
    <property type="component" value="Unassembled WGS sequence"/>
</dbReference>
<dbReference type="InterPro" id="IPR011989">
    <property type="entry name" value="ARM-like"/>
</dbReference>
<dbReference type="OrthoDB" id="498590at2759"/>
<dbReference type="PROSITE" id="PS51425">
    <property type="entry name" value="SCD"/>
    <property type="match status" value="1"/>
</dbReference>
<comment type="caution">
    <text evidence="3">The sequence shown here is derived from an EMBL/GenBank/DDBJ whole genome shotgun (WGS) entry which is preliminary data.</text>
</comment>
<dbReference type="PANTHER" id="PTHR11199">
    <property type="entry name" value="STROMAL ANTIGEN"/>
    <property type="match status" value="1"/>
</dbReference>
<feature type="region of interest" description="Disordered" evidence="1">
    <location>
        <begin position="994"/>
        <end position="1016"/>
    </location>
</feature>
<feature type="compositionally biased region" description="Acidic residues" evidence="1">
    <location>
        <begin position="1168"/>
        <end position="1179"/>
    </location>
</feature>
<sequence length="1193" mass="131290">MDAHASGSSGLDGGGLTRHSARGLAQSRAEALQATKRKRNGADGGGVVMGGDNDDDNDDEDDDELSELSDLDHDDIESDVDSDEDPEAYVAAKRGKKKPARPRKPAMKRVKTGNSHPGLSALPSRPKKSVRMAPAANDDGWSAPEGSLFYNIFESSIPVVEIAEQWLSKYRENGDAATTELINFVLQCAGCSIPINEDDIRDEENCQNRLTDIQSTHQDKSIVDYPLIAKGKGGGKPFRDLLSSFFDSLINLLHETDILYEEYSLINTLYTWIATLSSSTLRPFRHTATTVALMIQTGLVEVVDVLDKRSATLEMQLESAHKGNNKARISEVQHALDDATNHRSICQDKIAAFFETVFVHRYRDVDPKIRTECVEALGTWIYDLPSTFLHPEYLRYLGWMLSDVTNTTRQEVLRQLSRIFKRDAQKVGHFIERFRGRLVEMATRDSEASVRVSAIYVIDILRAAGMLEPTQVDEIGQMVFDQEPRVRKAVVPFFVACVKEMHENMTEQAGGVDAVEEVFGSVEDDDFDTPQDGWMTIKSIAELLSSYDASIQQTENPIVRRPVTGIMTKGDDPDSRIALAAQALYEKVAEVRSWEMIAGYLLFDHSTSSKSKRSKSSMSADQIVKGLVAPTPEEEIVLLEVLSASAKASLSQNQPALAQGRKMSRAELTDLHDNTALQLATVIRRLLNKYGGDAATATLVLKLEHILDLEIFSHLRQDSSAYEKLLDEICTQFNRHSNKDVLIEAAASLLHARSYDDLEEMVDSRLATLWEEAIDTLRSFDKNYDVSTRGNLEVSQLSDLGTVLLKIGLLAKIADCTAVLEAPGRDISSSDAAIAIITSIVHRGQYDQADVNIDDAEDEAVSLAIEAALFYFMWKVRAMQQMIQSGAGVSEKITDYVSAIRDKFWTHLVETFSTRAFNDDLQMLAAGTVCDLHVLMGSLRPFIDQANTSGSVPNVEGVTALVRPVEPGLVKEFIFVLDGAEKVYAKRAKKVLNDPAEDEDPLDDDEDDDDNLDDQDQGLTKLEKMALELQAEKNLCELAGKYVLAISSKLLDFAGDAAGKLRRRLQRNQHSLGANYKEVISYLDEAKIAEAINGRRKAPKKASGVSAAAAAAAAARSASHASVSGGGATNGRMSAIKSAALAGDNSDSELSDIEDDDSPESLRRRELLEEDLDEEPEVEEPVRAAEEEDVLGD</sequence>
<feature type="compositionally biased region" description="Basic residues" evidence="1">
    <location>
        <begin position="93"/>
        <end position="111"/>
    </location>
</feature>
<dbReference type="Pfam" id="PF21581">
    <property type="entry name" value="SCD"/>
    <property type="match status" value="1"/>
</dbReference>
<dbReference type="InterPro" id="IPR020839">
    <property type="entry name" value="SCD"/>
</dbReference>
<dbReference type="EMBL" id="LAEV01000931">
    <property type="protein sequence ID" value="KKA29240.1"/>
    <property type="molecule type" value="Genomic_DNA"/>
</dbReference>
<dbReference type="GO" id="GO:0005634">
    <property type="term" value="C:nucleus"/>
    <property type="evidence" value="ECO:0007669"/>
    <property type="project" value="TreeGrafter"/>
</dbReference>
<feature type="region of interest" description="Disordered" evidence="1">
    <location>
        <begin position="1"/>
        <end position="138"/>
    </location>
</feature>
<feature type="domain" description="SCD" evidence="2">
    <location>
        <begin position="358"/>
        <end position="441"/>
    </location>
</feature>
<dbReference type="InterPro" id="IPR056396">
    <property type="entry name" value="HEAT_SCC3-SA"/>
</dbReference>
<gene>
    <name evidence="3" type="ORF">TD95_002061</name>
</gene>
<feature type="region of interest" description="Disordered" evidence="1">
    <location>
        <begin position="1139"/>
        <end position="1193"/>
    </location>
</feature>
<accession>A0A0F4ZGA1</accession>
<name>A0A0F4ZGA1_9PEZI</name>